<dbReference type="Proteomes" id="UP000319979">
    <property type="component" value="Unassembled WGS sequence"/>
</dbReference>
<dbReference type="RefSeq" id="WP_142735679.1">
    <property type="nucleotide sequence ID" value="NZ_VIOS01000018.1"/>
</dbReference>
<name>A0A544CA79_VIBCL</name>
<gene>
    <name evidence="1" type="ORF">FLM02_06870</name>
</gene>
<dbReference type="AlphaFoldDB" id="A0A544CA79"/>
<comment type="caution">
    <text evidence="1">The sequence shown here is derived from an EMBL/GenBank/DDBJ whole genome shotgun (WGS) entry which is preliminary data.</text>
</comment>
<dbReference type="EMBL" id="VIOS01000018">
    <property type="protein sequence ID" value="TQP15513.1"/>
    <property type="molecule type" value="Genomic_DNA"/>
</dbReference>
<sequence>MIKENEFKELVKDIDIDLLGCVNNLRSMSKTIDIYEYHKSEAYRLIKEIEPKSHLEKMKFVWQPSKEMRRKKLLIQAHIQAAIYNSMALYDIFSHLINKVVLDGKIKVNYCSIDKVLNHLPAGSLKAALDLSIRTDAYLYVNAFVNTIKHRDLVETSSSIDFVNNRFGIKFIGFNYKEKPFDSLWAIDVLERSFNVKNNVIDLFKVFKNGLVEGFV</sequence>
<reference evidence="1 2" key="1">
    <citation type="submission" date="2019-07" db="EMBL/GenBank/DDBJ databases">
        <title>Phenotypic and genotypic antimicrobial resistance traits of Vibrio cholerae non-O1/non-O139 isolated from a large Austrian lake frequently associated with cases of infection.</title>
        <authorList>
            <person name="Lepuschitz S."/>
            <person name="Baron S."/>
            <person name="Larvor E."/>
            <person name="Granier S."/>
            <person name="Pretzer C."/>
            <person name="Mach R.L."/>
            <person name="Farnleitner A.H."/>
            <person name="Ruppitsch W."/>
            <person name="Pleininger S."/>
            <person name="Indra A."/>
            <person name="Kirschner A.K.T."/>
        </authorList>
    </citation>
    <scope>NUCLEOTIDE SEQUENCE [LARGE SCALE GENOMIC DNA]</scope>
    <source>
        <strain evidence="1 2">A12JL36W90</strain>
    </source>
</reference>
<proteinExistence type="predicted"/>
<evidence type="ECO:0000313" key="2">
    <source>
        <dbReference type="Proteomes" id="UP000319979"/>
    </source>
</evidence>
<evidence type="ECO:0000313" key="1">
    <source>
        <dbReference type="EMBL" id="TQP15513.1"/>
    </source>
</evidence>
<protein>
    <submittedName>
        <fullName evidence="1">Uncharacterized protein</fullName>
    </submittedName>
</protein>
<accession>A0A544CA79</accession>
<organism evidence="1 2">
    <name type="scientific">Vibrio cholerae</name>
    <dbReference type="NCBI Taxonomy" id="666"/>
    <lineage>
        <taxon>Bacteria</taxon>
        <taxon>Pseudomonadati</taxon>
        <taxon>Pseudomonadota</taxon>
        <taxon>Gammaproteobacteria</taxon>
        <taxon>Vibrionales</taxon>
        <taxon>Vibrionaceae</taxon>
        <taxon>Vibrio</taxon>
    </lineage>
</organism>